<evidence type="ECO:0000313" key="3">
    <source>
        <dbReference type="EMBL" id="MQW93262.1"/>
    </source>
</evidence>
<dbReference type="Pfam" id="PF06713">
    <property type="entry name" value="bPH_4"/>
    <property type="match status" value="1"/>
</dbReference>
<gene>
    <name evidence="4" type="ORF">GFH30_01160</name>
    <name evidence="3" type="ORF">GHJ48_12810</name>
</gene>
<feature type="transmembrane region" description="Helical" evidence="1">
    <location>
        <begin position="44"/>
        <end position="64"/>
    </location>
</feature>
<evidence type="ECO:0000259" key="2">
    <source>
        <dbReference type="Pfam" id="PF06713"/>
    </source>
</evidence>
<sequence>MQRFRSKKDWWVWAFIICMTGLLLQLLLTMQVKGTLLQYPVHTLVYIVTIAVIWWPLLNTQYIVHEQKLHIRSLFLSWHIPLEHISKVSKTQNSIASPALSLDRLKIDYIEHGKSKFILVSPKDQNAFCQALNRSIER</sequence>
<proteinExistence type="predicted"/>
<keyword evidence="1" id="KW-0472">Membrane</keyword>
<protein>
    <recommendedName>
        <fullName evidence="2">Uncharacterized protein YyaB-like PH domain-containing protein</fullName>
    </recommendedName>
</protein>
<evidence type="ECO:0000256" key="1">
    <source>
        <dbReference type="SAM" id="Phobius"/>
    </source>
</evidence>
<evidence type="ECO:0000313" key="4">
    <source>
        <dbReference type="EMBL" id="QGA10090.1"/>
    </source>
</evidence>
<keyword evidence="1" id="KW-1133">Transmembrane helix</keyword>
<accession>A0A5Q0P0W0</accession>
<dbReference type="Proteomes" id="UP000480556">
    <property type="component" value="Unassembled WGS sequence"/>
</dbReference>
<feature type="domain" description="Uncharacterized protein YyaB-like PH" evidence="2">
    <location>
        <begin position="60"/>
        <end position="133"/>
    </location>
</feature>
<dbReference type="GO" id="GO:0030153">
    <property type="term" value="P:bacteriocin immunity"/>
    <property type="evidence" value="ECO:0007669"/>
    <property type="project" value="InterPro"/>
</dbReference>
<name>A0A5Q0P0W0_9GAMM</name>
<dbReference type="EMBL" id="CP045650">
    <property type="protein sequence ID" value="QGA10090.1"/>
    <property type="molecule type" value="Genomic_DNA"/>
</dbReference>
<dbReference type="RefSeq" id="WP_153370371.1">
    <property type="nucleotide sequence ID" value="NZ_CP045650.1"/>
</dbReference>
<evidence type="ECO:0000313" key="6">
    <source>
        <dbReference type="Proteomes" id="UP000480556"/>
    </source>
</evidence>
<organism evidence="3 6">
    <name type="scientific">Acinetobacter wanghuae</name>
    <dbReference type="NCBI Taxonomy" id="2662362"/>
    <lineage>
        <taxon>Bacteria</taxon>
        <taxon>Pseudomonadati</taxon>
        <taxon>Pseudomonadota</taxon>
        <taxon>Gammaproteobacteria</taxon>
        <taxon>Moraxellales</taxon>
        <taxon>Moraxellaceae</taxon>
        <taxon>Acinetobacter</taxon>
    </lineage>
</organism>
<evidence type="ECO:0000313" key="5">
    <source>
        <dbReference type="Proteomes" id="UP000327478"/>
    </source>
</evidence>
<reference evidence="5 6" key="1">
    <citation type="submission" date="2019-10" db="EMBL/GenBank/DDBJ databases">
        <authorList>
            <person name="Dong K."/>
        </authorList>
    </citation>
    <scope>NUCLEOTIDE SEQUENCE [LARGE SCALE GENOMIC DNA]</scope>
    <source>
        <strain evidence="4">Dk386</strain>
        <strain evidence="5">dk386</strain>
        <strain evidence="3">Dk771</strain>
        <strain evidence="6">dk771</strain>
    </source>
</reference>
<dbReference type="Proteomes" id="UP000327478">
    <property type="component" value="Chromosome"/>
</dbReference>
<keyword evidence="1" id="KW-0812">Transmembrane</keyword>
<dbReference type="InterPro" id="IPR009589">
    <property type="entry name" value="PH_YyaB-like"/>
</dbReference>
<keyword evidence="5" id="KW-1185">Reference proteome</keyword>
<dbReference type="EMBL" id="WITK01000028">
    <property type="protein sequence ID" value="MQW93262.1"/>
    <property type="molecule type" value="Genomic_DNA"/>
</dbReference>
<dbReference type="AlphaFoldDB" id="A0A5Q0P0W0"/>
<feature type="transmembrane region" description="Helical" evidence="1">
    <location>
        <begin position="12"/>
        <end position="32"/>
    </location>
</feature>